<dbReference type="InterPro" id="IPR001702">
    <property type="entry name" value="Porin_Gram-ve"/>
</dbReference>
<evidence type="ECO:0000256" key="3">
    <source>
        <dbReference type="ARBA" id="ARBA00022448"/>
    </source>
</evidence>
<evidence type="ECO:0000259" key="12">
    <source>
        <dbReference type="Pfam" id="PF13609"/>
    </source>
</evidence>
<evidence type="ECO:0000256" key="7">
    <source>
        <dbReference type="ARBA" id="ARBA00023065"/>
    </source>
</evidence>
<feature type="domain" description="Porin" evidence="12">
    <location>
        <begin position="11"/>
        <end position="351"/>
    </location>
</feature>
<keyword evidence="4" id="KW-1134">Transmembrane beta strand</keyword>
<organism evidence="13 14">
    <name type="scientific">Caballeronia hypogeia</name>
    <dbReference type="NCBI Taxonomy" id="1777140"/>
    <lineage>
        <taxon>Bacteria</taxon>
        <taxon>Pseudomonadati</taxon>
        <taxon>Pseudomonadota</taxon>
        <taxon>Betaproteobacteria</taxon>
        <taxon>Burkholderiales</taxon>
        <taxon>Burkholderiaceae</taxon>
        <taxon>Caballeronia</taxon>
    </lineage>
</organism>
<dbReference type="InterPro" id="IPR023614">
    <property type="entry name" value="Porin_dom_sf"/>
</dbReference>
<dbReference type="GO" id="GO:0046930">
    <property type="term" value="C:pore complex"/>
    <property type="evidence" value="ECO:0007669"/>
    <property type="project" value="UniProtKB-KW"/>
</dbReference>
<dbReference type="InterPro" id="IPR050298">
    <property type="entry name" value="Gram-neg_bact_OMP"/>
</dbReference>
<gene>
    <name evidence="13" type="ORF">AWB79_00220</name>
</gene>
<evidence type="ECO:0000256" key="9">
    <source>
        <dbReference type="ARBA" id="ARBA00023136"/>
    </source>
</evidence>
<protein>
    <submittedName>
        <fullName evidence="13">Porin</fullName>
    </submittedName>
</protein>
<keyword evidence="5" id="KW-0812">Transmembrane</keyword>
<dbReference type="Gene3D" id="2.40.160.10">
    <property type="entry name" value="Porin"/>
    <property type="match status" value="1"/>
</dbReference>
<comment type="subunit">
    <text evidence="2">Homotrimer.</text>
</comment>
<evidence type="ECO:0000256" key="5">
    <source>
        <dbReference type="ARBA" id="ARBA00022692"/>
    </source>
</evidence>
<evidence type="ECO:0000256" key="1">
    <source>
        <dbReference type="ARBA" id="ARBA00004571"/>
    </source>
</evidence>
<dbReference type="STRING" id="1777140.AWB79_00220"/>
<dbReference type="EMBL" id="FCOA02000001">
    <property type="protein sequence ID" value="SAK40243.1"/>
    <property type="molecule type" value="Genomic_DNA"/>
</dbReference>
<proteinExistence type="predicted"/>
<evidence type="ECO:0000256" key="10">
    <source>
        <dbReference type="ARBA" id="ARBA00023237"/>
    </source>
</evidence>
<evidence type="ECO:0000256" key="2">
    <source>
        <dbReference type="ARBA" id="ARBA00011233"/>
    </source>
</evidence>
<keyword evidence="10" id="KW-0998">Cell outer membrane</keyword>
<keyword evidence="9" id="KW-0472">Membrane</keyword>
<keyword evidence="7" id="KW-0406">Ion transport</keyword>
<dbReference type="OrthoDB" id="8982743at2"/>
<name>A0A157Z4B8_9BURK</name>
<comment type="caution">
    <text evidence="13">The sequence shown here is derived from an EMBL/GenBank/DDBJ whole genome shotgun (WGS) entry which is preliminary data.</text>
</comment>
<dbReference type="GO" id="GO:0009279">
    <property type="term" value="C:cell outer membrane"/>
    <property type="evidence" value="ECO:0007669"/>
    <property type="project" value="UniProtKB-SubCell"/>
</dbReference>
<dbReference type="AlphaFoldDB" id="A0A157Z4B8"/>
<evidence type="ECO:0000256" key="6">
    <source>
        <dbReference type="ARBA" id="ARBA00022729"/>
    </source>
</evidence>
<evidence type="ECO:0000313" key="14">
    <source>
        <dbReference type="Proteomes" id="UP000054851"/>
    </source>
</evidence>
<evidence type="ECO:0000256" key="8">
    <source>
        <dbReference type="ARBA" id="ARBA00023114"/>
    </source>
</evidence>
<comment type="subcellular location">
    <subcellularLocation>
        <location evidence="1">Cell outer membrane</location>
        <topology evidence="1">Multi-pass membrane protein</topology>
    </subcellularLocation>
</comment>
<keyword evidence="3" id="KW-0813">Transport</keyword>
<keyword evidence="14" id="KW-1185">Reference proteome</keyword>
<keyword evidence="6 11" id="KW-0732">Signal</keyword>
<feature type="chain" id="PRO_5007618855" evidence="11">
    <location>
        <begin position="21"/>
        <end position="393"/>
    </location>
</feature>
<dbReference type="RefSeq" id="WP_061165530.1">
    <property type="nucleotide sequence ID" value="NZ_FCOA02000001.1"/>
</dbReference>
<dbReference type="PANTHER" id="PTHR34501">
    <property type="entry name" value="PROTEIN YDDL-RELATED"/>
    <property type="match status" value="1"/>
</dbReference>
<keyword evidence="8" id="KW-0626">Porin</keyword>
<evidence type="ECO:0000256" key="4">
    <source>
        <dbReference type="ARBA" id="ARBA00022452"/>
    </source>
</evidence>
<sequence length="393" mass="40235">MKKNLIGVAVATLVASFATAASAQSSVTLYGLVDAGLTYVNNVQSPAGSGTMKSSQFGMNGGNVQMSRWGLRGAEDLGGGMKAIFTLESGFDVANGSSLGGSNSMFGRQAFVGLSSGFGTVTLGKQTDSVTDYLGPVSATGTWGGTYFAHPGNLDNLNGDAFRLNNSVKFQSANYSGLTFGGSYAFSNTAGSFAANRAYSAGVGYANGPLKAGAAYTQSNGANSNGAGAITGGSPTISFANGYTSLANVNDLRLRTFGAGASYSIGAVTFGGLWSQVRQDANSVDGKVVDNNIEVNGRYALTPALAIGAAYTFTLSKVTYGGGDGSNIVRYHQFGLQTDYALSKRTDIYAEGVVQLASGLDKGEYPTARIGGFSTASSSGRQVLVTTGIRHRF</sequence>
<evidence type="ECO:0000313" key="13">
    <source>
        <dbReference type="EMBL" id="SAK40243.1"/>
    </source>
</evidence>
<dbReference type="SUPFAM" id="SSF56935">
    <property type="entry name" value="Porins"/>
    <property type="match status" value="1"/>
</dbReference>
<dbReference type="GO" id="GO:0034220">
    <property type="term" value="P:monoatomic ion transmembrane transport"/>
    <property type="evidence" value="ECO:0007669"/>
    <property type="project" value="InterPro"/>
</dbReference>
<dbReference type="Pfam" id="PF13609">
    <property type="entry name" value="Porin_4"/>
    <property type="match status" value="1"/>
</dbReference>
<evidence type="ECO:0000256" key="11">
    <source>
        <dbReference type="SAM" id="SignalP"/>
    </source>
</evidence>
<reference evidence="13" key="1">
    <citation type="submission" date="2016-01" db="EMBL/GenBank/DDBJ databases">
        <authorList>
            <person name="Peeters C."/>
        </authorList>
    </citation>
    <scope>NUCLEOTIDE SEQUENCE</scope>
    <source>
        <strain evidence="13">LMG 29322</strain>
    </source>
</reference>
<dbReference type="PANTHER" id="PTHR34501:SF9">
    <property type="entry name" value="MAJOR OUTER MEMBRANE PROTEIN P.IA"/>
    <property type="match status" value="1"/>
</dbReference>
<accession>A0A157Z4B8</accession>
<dbReference type="InterPro" id="IPR033900">
    <property type="entry name" value="Gram_neg_porin_domain"/>
</dbReference>
<dbReference type="GO" id="GO:0015288">
    <property type="term" value="F:porin activity"/>
    <property type="evidence" value="ECO:0007669"/>
    <property type="project" value="UniProtKB-KW"/>
</dbReference>
<dbReference type="Proteomes" id="UP000054851">
    <property type="component" value="Unassembled WGS sequence"/>
</dbReference>
<feature type="signal peptide" evidence="11">
    <location>
        <begin position="1"/>
        <end position="20"/>
    </location>
</feature>
<dbReference type="PRINTS" id="PR00182">
    <property type="entry name" value="ECOLNEIPORIN"/>
</dbReference>
<dbReference type="CDD" id="cd00342">
    <property type="entry name" value="gram_neg_porins"/>
    <property type="match status" value="1"/>
</dbReference>